<dbReference type="SUPFAM" id="SSF55920">
    <property type="entry name" value="Creatinase/aminopeptidase"/>
    <property type="match status" value="1"/>
</dbReference>
<evidence type="ECO:0000256" key="4">
    <source>
        <dbReference type="ARBA" id="ARBA00022801"/>
    </source>
</evidence>
<dbReference type="GO" id="GO:0004177">
    <property type="term" value="F:aminopeptidase activity"/>
    <property type="evidence" value="ECO:0007669"/>
    <property type="project" value="UniProtKB-KW"/>
</dbReference>
<evidence type="ECO:0000256" key="2">
    <source>
        <dbReference type="ARBA" id="ARBA00008766"/>
    </source>
</evidence>
<keyword evidence="8" id="KW-0645">Protease</keyword>
<sequence>MSEKAVIVNHDRLHVEEATPLLEQGAPSRKSLLRRFIWVPILLLALSHDFVDIYYKYIVPGSSSDSKSASTFPDFSHLAAHCAHIPPIAAESFIARQDALAQTLHSSGAAAYIAEPGASAGFYGNLSGSHWGLSERPLLLIVQPQEAHDGTVRANISILTPAFEKTRAKLLPIPSKSGVTYTAWPEDVDPFATALDLLPDLDDTIIYVDGDVRTFIADGLQRAAPDARVVNAPIEVRRLRERKSSEEIDILKCVNEVTLLSIRAARKRMKVGIKESEARQLVVRALTAAGLKDAFALTLFGENAALPHGSGTDATLGKHEFVLIDTGGSLHGYHSDVTRTFALSHSEIPLRYQALWHTVHAAQRAAIVTASNGTVTAAVDGAARKIIKDAGYGEFFTHRLGHGIGLEVHESPYLRGGSDDNIFTGHTFSDEPGIYIEGKVGVRLEDCFYIDEDGSAKFLTAGVGGPASGPWSP</sequence>
<dbReference type="GO" id="GO:0046872">
    <property type="term" value="F:metal ion binding"/>
    <property type="evidence" value="ECO:0007669"/>
    <property type="project" value="UniProtKB-KW"/>
</dbReference>
<dbReference type="PANTHER" id="PTHR46112">
    <property type="entry name" value="AMINOPEPTIDASE"/>
    <property type="match status" value="1"/>
</dbReference>
<reference evidence="8 9" key="1">
    <citation type="submission" date="2019-01" db="EMBL/GenBank/DDBJ databases">
        <title>Draft genome sequences of three monokaryotic isolates of the white-rot basidiomycete fungus Dichomitus squalens.</title>
        <authorList>
            <consortium name="DOE Joint Genome Institute"/>
            <person name="Lopez S.C."/>
            <person name="Andreopoulos B."/>
            <person name="Pangilinan J."/>
            <person name="Lipzen A."/>
            <person name="Riley R."/>
            <person name="Ahrendt S."/>
            <person name="Ng V."/>
            <person name="Barry K."/>
            <person name="Daum C."/>
            <person name="Grigoriev I.V."/>
            <person name="Hilden K.S."/>
            <person name="Makela M.R."/>
            <person name="de Vries R.P."/>
        </authorList>
    </citation>
    <scope>NUCLEOTIDE SEQUENCE [LARGE SCALE GENOMIC DNA]</scope>
    <source>
        <strain evidence="8 9">CBS 464.89</strain>
    </source>
</reference>
<keyword evidence="4" id="KW-0378">Hydrolase</keyword>
<dbReference type="InterPro" id="IPR000994">
    <property type="entry name" value="Pept_M24"/>
</dbReference>
<dbReference type="EMBL" id="ML145084">
    <property type="protein sequence ID" value="TBU65658.1"/>
    <property type="molecule type" value="Genomic_DNA"/>
</dbReference>
<comment type="similarity">
    <text evidence="2 6">Belongs to the peptidase M24B family.</text>
</comment>
<evidence type="ECO:0000256" key="3">
    <source>
        <dbReference type="ARBA" id="ARBA00022723"/>
    </source>
</evidence>
<dbReference type="PROSITE" id="PS00491">
    <property type="entry name" value="PROLINE_PEPTIDASE"/>
    <property type="match status" value="1"/>
</dbReference>
<accession>A0A4V2K9Z3</accession>
<name>A0A4V2K9Z3_9APHY</name>
<dbReference type="InterPro" id="IPR001131">
    <property type="entry name" value="Peptidase_M24B_aminopep-P_CS"/>
</dbReference>
<evidence type="ECO:0000313" key="8">
    <source>
        <dbReference type="EMBL" id="TBU65658.1"/>
    </source>
</evidence>
<evidence type="ECO:0000313" key="9">
    <source>
        <dbReference type="Proteomes" id="UP000292082"/>
    </source>
</evidence>
<evidence type="ECO:0000256" key="6">
    <source>
        <dbReference type="RuleBase" id="RU000590"/>
    </source>
</evidence>
<dbReference type="Pfam" id="PF00557">
    <property type="entry name" value="Peptidase_M24"/>
    <property type="match status" value="1"/>
</dbReference>
<keyword evidence="9" id="KW-1185">Reference proteome</keyword>
<dbReference type="PANTHER" id="PTHR46112:SF2">
    <property type="entry name" value="XAA-PRO AMINOPEPTIDASE P-RELATED"/>
    <property type="match status" value="1"/>
</dbReference>
<proteinExistence type="inferred from homology"/>
<dbReference type="Proteomes" id="UP000292082">
    <property type="component" value="Unassembled WGS sequence"/>
</dbReference>
<dbReference type="InterPro" id="IPR036005">
    <property type="entry name" value="Creatinase/aminopeptidase-like"/>
</dbReference>
<dbReference type="AlphaFoldDB" id="A0A4V2K9Z3"/>
<keyword evidence="8" id="KW-0031">Aminopeptidase</keyword>
<dbReference type="InterPro" id="IPR029149">
    <property type="entry name" value="Creatin/AminoP/Spt16_N"/>
</dbReference>
<dbReference type="SUPFAM" id="SSF53092">
    <property type="entry name" value="Creatinase/prolidase N-terminal domain"/>
    <property type="match status" value="1"/>
</dbReference>
<keyword evidence="3 6" id="KW-0479">Metal-binding</keyword>
<dbReference type="STRING" id="114155.A0A4V2K9Z3"/>
<gene>
    <name evidence="8" type="ORF">BD310DRAFT_1033958</name>
</gene>
<protein>
    <submittedName>
        <fullName evidence="8">Creatinase/aminopeptidase</fullName>
    </submittedName>
</protein>
<comment type="cofactor">
    <cofactor evidence="1">
        <name>Mn(2+)</name>
        <dbReference type="ChEBI" id="CHEBI:29035"/>
    </cofactor>
</comment>
<dbReference type="InterPro" id="IPR050659">
    <property type="entry name" value="Peptidase_M24B"/>
</dbReference>
<evidence type="ECO:0000256" key="5">
    <source>
        <dbReference type="ARBA" id="ARBA00023211"/>
    </source>
</evidence>
<evidence type="ECO:0000256" key="1">
    <source>
        <dbReference type="ARBA" id="ARBA00001936"/>
    </source>
</evidence>
<keyword evidence="5" id="KW-0464">Manganese</keyword>
<dbReference type="Gene3D" id="3.40.350.10">
    <property type="entry name" value="Creatinase/prolidase N-terminal domain"/>
    <property type="match status" value="1"/>
</dbReference>
<feature type="domain" description="Peptidase M24" evidence="7">
    <location>
        <begin position="251"/>
        <end position="452"/>
    </location>
</feature>
<dbReference type="Gene3D" id="3.90.230.10">
    <property type="entry name" value="Creatinase/methionine aminopeptidase superfamily"/>
    <property type="match status" value="1"/>
</dbReference>
<evidence type="ECO:0000259" key="7">
    <source>
        <dbReference type="Pfam" id="PF00557"/>
    </source>
</evidence>
<organism evidence="8 9">
    <name type="scientific">Dichomitus squalens</name>
    <dbReference type="NCBI Taxonomy" id="114155"/>
    <lineage>
        <taxon>Eukaryota</taxon>
        <taxon>Fungi</taxon>
        <taxon>Dikarya</taxon>
        <taxon>Basidiomycota</taxon>
        <taxon>Agaricomycotina</taxon>
        <taxon>Agaricomycetes</taxon>
        <taxon>Polyporales</taxon>
        <taxon>Polyporaceae</taxon>
        <taxon>Dichomitus</taxon>
    </lineage>
</organism>